<evidence type="ECO:0000313" key="2">
    <source>
        <dbReference type="Proteomes" id="UP001386955"/>
    </source>
</evidence>
<organism evidence="1 2">
    <name type="scientific">Psophocarpus tetragonolobus</name>
    <name type="common">Winged bean</name>
    <name type="synonym">Dolichos tetragonolobus</name>
    <dbReference type="NCBI Taxonomy" id="3891"/>
    <lineage>
        <taxon>Eukaryota</taxon>
        <taxon>Viridiplantae</taxon>
        <taxon>Streptophyta</taxon>
        <taxon>Embryophyta</taxon>
        <taxon>Tracheophyta</taxon>
        <taxon>Spermatophyta</taxon>
        <taxon>Magnoliopsida</taxon>
        <taxon>eudicotyledons</taxon>
        <taxon>Gunneridae</taxon>
        <taxon>Pentapetalae</taxon>
        <taxon>rosids</taxon>
        <taxon>fabids</taxon>
        <taxon>Fabales</taxon>
        <taxon>Fabaceae</taxon>
        <taxon>Papilionoideae</taxon>
        <taxon>50 kb inversion clade</taxon>
        <taxon>NPAAA clade</taxon>
        <taxon>indigoferoid/millettioid clade</taxon>
        <taxon>Phaseoleae</taxon>
        <taxon>Psophocarpus</taxon>
    </lineage>
</organism>
<dbReference type="EMBL" id="JAYMYS010000007">
    <property type="protein sequence ID" value="KAK7386404.1"/>
    <property type="molecule type" value="Genomic_DNA"/>
</dbReference>
<comment type="caution">
    <text evidence="1">The sequence shown here is derived from an EMBL/GenBank/DDBJ whole genome shotgun (WGS) entry which is preliminary data.</text>
</comment>
<keyword evidence="2" id="KW-1185">Reference proteome</keyword>
<gene>
    <name evidence="1" type="ORF">VNO78_26615</name>
</gene>
<dbReference type="AlphaFoldDB" id="A0AAN9RZJ8"/>
<accession>A0AAN9RZJ8</accession>
<protein>
    <submittedName>
        <fullName evidence="1">Uncharacterized protein</fullName>
    </submittedName>
</protein>
<sequence length="154" mass="17634">MCSHVCELKPDLCFSSSSLKWISSTVLYAKRPKLLPEIRIGATLKLQNNLIENIQHLALFHKRCKQTEMVVMDYGSSTTIRKNKMAPTVIRYMGPYLLLLLARSCSESIFVRGSVLVSCLCPSTISPRNIYIFFSFYIIPFHFHRSTWPSVPSQ</sequence>
<dbReference type="Proteomes" id="UP001386955">
    <property type="component" value="Unassembled WGS sequence"/>
</dbReference>
<evidence type="ECO:0000313" key="1">
    <source>
        <dbReference type="EMBL" id="KAK7386404.1"/>
    </source>
</evidence>
<reference evidence="1 2" key="1">
    <citation type="submission" date="2024-01" db="EMBL/GenBank/DDBJ databases">
        <title>The genomes of 5 underutilized Papilionoideae crops provide insights into root nodulation and disease resistanc.</title>
        <authorList>
            <person name="Jiang F."/>
        </authorList>
    </citation>
    <scope>NUCLEOTIDE SEQUENCE [LARGE SCALE GENOMIC DNA]</scope>
    <source>
        <strain evidence="1">DUOXIRENSHENG_FW03</strain>
        <tissue evidence="1">Leaves</tissue>
    </source>
</reference>
<name>A0AAN9RZJ8_PSOTE</name>
<proteinExistence type="predicted"/>